<evidence type="ECO:0000259" key="8">
    <source>
        <dbReference type="Pfam" id="PF02687"/>
    </source>
</evidence>
<evidence type="ECO:0000256" key="1">
    <source>
        <dbReference type="ARBA" id="ARBA00004651"/>
    </source>
</evidence>
<feature type="transmembrane region" description="Helical" evidence="7">
    <location>
        <begin position="738"/>
        <end position="762"/>
    </location>
</feature>
<evidence type="ECO:0000256" key="6">
    <source>
        <dbReference type="SAM" id="MobiDB-lite"/>
    </source>
</evidence>
<evidence type="ECO:0000256" key="5">
    <source>
        <dbReference type="ARBA" id="ARBA00023136"/>
    </source>
</evidence>
<evidence type="ECO:0000313" key="11">
    <source>
        <dbReference type="Proteomes" id="UP000078459"/>
    </source>
</evidence>
<dbReference type="InterPro" id="IPR003838">
    <property type="entry name" value="ABC3_permease_C"/>
</dbReference>
<feature type="transmembrane region" description="Helical" evidence="7">
    <location>
        <begin position="32"/>
        <end position="52"/>
    </location>
</feature>
<feature type="region of interest" description="Disordered" evidence="6">
    <location>
        <begin position="569"/>
        <end position="593"/>
    </location>
</feature>
<keyword evidence="11" id="KW-1185">Reference proteome</keyword>
<name>A0A179DDL3_9SPHI</name>
<dbReference type="EMBL" id="LWHJ01000028">
    <property type="protein sequence ID" value="OAQ39135.1"/>
    <property type="molecule type" value="Genomic_DNA"/>
</dbReference>
<organism evidence="10 11">
    <name type="scientific">Pedobacter psychrophilus</name>
    <dbReference type="NCBI Taxonomy" id="1826909"/>
    <lineage>
        <taxon>Bacteria</taxon>
        <taxon>Pseudomonadati</taxon>
        <taxon>Bacteroidota</taxon>
        <taxon>Sphingobacteriia</taxon>
        <taxon>Sphingobacteriales</taxon>
        <taxon>Sphingobacteriaceae</taxon>
        <taxon>Pedobacter</taxon>
    </lineage>
</organism>
<dbReference type="GO" id="GO:0005886">
    <property type="term" value="C:plasma membrane"/>
    <property type="evidence" value="ECO:0007669"/>
    <property type="project" value="UniProtKB-SubCell"/>
</dbReference>
<feature type="transmembrane region" description="Helical" evidence="7">
    <location>
        <begin position="783"/>
        <end position="814"/>
    </location>
</feature>
<feature type="compositionally biased region" description="Basic and acidic residues" evidence="6">
    <location>
        <begin position="579"/>
        <end position="593"/>
    </location>
</feature>
<feature type="transmembrane region" description="Helical" evidence="7">
    <location>
        <begin position="312"/>
        <end position="341"/>
    </location>
</feature>
<dbReference type="Pfam" id="PF12704">
    <property type="entry name" value="MacB_PCD"/>
    <property type="match status" value="1"/>
</dbReference>
<evidence type="ECO:0000256" key="2">
    <source>
        <dbReference type="ARBA" id="ARBA00022475"/>
    </source>
</evidence>
<feature type="domain" description="ABC3 transporter permease C-terminal" evidence="8">
    <location>
        <begin position="742"/>
        <end position="856"/>
    </location>
</feature>
<feature type="transmembrane region" description="Helical" evidence="7">
    <location>
        <begin position="361"/>
        <end position="385"/>
    </location>
</feature>
<feature type="transmembrane region" description="Helical" evidence="7">
    <location>
        <begin position="433"/>
        <end position="458"/>
    </location>
</feature>
<keyword evidence="2" id="KW-1003">Cell membrane</keyword>
<comment type="caution">
    <text evidence="10">The sequence shown here is derived from an EMBL/GenBank/DDBJ whole genome shotgun (WGS) entry which is preliminary data.</text>
</comment>
<keyword evidence="4 7" id="KW-1133">Transmembrane helix</keyword>
<reference evidence="10 11" key="2">
    <citation type="submission" date="2016-06" db="EMBL/GenBank/DDBJ databases">
        <title>Pedobacter psychrophilus sp. nov., isolated from Antarctic fragmentary rock.</title>
        <authorList>
            <person name="Svec P."/>
        </authorList>
    </citation>
    <scope>NUCLEOTIDE SEQUENCE [LARGE SCALE GENOMIC DNA]</scope>
    <source>
        <strain evidence="10 11">CCM 8644</strain>
    </source>
</reference>
<evidence type="ECO:0000313" key="10">
    <source>
        <dbReference type="EMBL" id="OAQ39135.1"/>
    </source>
</evidence>
<evidence type="ECO:0000256" key="4">
    <source>
        <dbReference type="ARBA" id="ARBA00022989"/>
    </source>
</evidence>
<evidence type="ECO:0000256" key="7">
    <source>
        <dbReference type="SAM" id="Phobius"/>
    </source>
</evidence>
<reference evidence="10 11" key="1">
    <citation type="submission" date="2016-04" db="EMBL/GenBank/DDBJ databases">
        <authorList>
            <person name="Evans L.H."/>
            <person name="Alamgir A."/>
            <person name="Owens N."/>
            <person name="Weber N.D."/>
            <person name="Virtaneva K."/>
            <person name="Barbian K."/>
            <person name="Babar A."/>
            <person name="Rosenke K."/>
        </authorList>
    </citation>
    <scope>NUCLEOTIDE SEQUENCE [LARGE SCALE GENOMIC DNA]</scope>
    <source>
        <strain evidence="10 11">CCM 8644</strain>
    </source>
</reference>
<dbReference type="OrthoDB" id="9775544at2"/>
<feature type="transmembrane region" description="Helical" evidence="7">
    <location>
        <begin position="485"/>
        <end position="504"/>
    </location>
</feature>
<feature type="transmembrane region" description="Helical" evidence="7">
    <location>
        <begin position="267"/>
        <end position="291"/>
    </location>
</feature>
<evidence type="ECO:0000256" key="3">
    <source>
        <dbReference type="ARBA" id="ARBA00022692"/>
    </source>
</evidence>
<dbReference type="InterPro" id="IPR038766">
    <property type="entry name" value="Membrane_comp_ABC_pdt"/>
</dbReference>
<evidence type="ECO:0000259" key="9">
    <source>
        <dbReference type="Pfam" id="PF12704"/>
    </source>
</evidence>
<dbReference type="Pfam" id="PF02687">
    <property type="entry name" value="FtsX"/>
    <property type="match status" value="2"/>
</dbReference>
<dbReference type="AlphaFoldDB" id="A0A179DDL3"/>
<sequence>MLNNQFLEKKGINFGWIFKMAWRDSRKNKSRLLLFISSIVLGIAALVAVYSFRDNLEKDIDNQAKELAGADLILDSRKPAEKDFAVLLDTLGDQQSTERSFASMVYFIKNQNSRLVQIKALQGAFPFYGEIETNPIAAGRNFQKGKKAIVDKTLMLQYGANVGDSIKVGALNFEIAGALEKAPGQTGITSSIAPVVYIPMQYLEKTGLTQIGSRIQYKYYFKFNQAKAAEKAVKNIEAKAEKAGFDIETILSTKENTGRSFKDLSRFLALAGFIALLLGCIGVGSAIHVYIKEKLGTIATLRCLGVKAKEAFLIFLIQIFFLGLLGAVLGTVLGTAIQFILPSVLKDFLPVQITMQISWTAIAQGISLGVIISILFALPSLLSVRRISPLNALRSSFETERSNIDFLKWLVYLLILLFVFGFTYLQMSTLVQAISFTASILVAFILLFSISKLLMWLVKKSIPESLGYLWRQGFANLYRPNNQTLMLTVSIGLSTAFICTLFFVQGILIKSVTLAAGENQPNMILFDIQNDQKDSVAQLTKKYNLPVMNQVPIITVRIEEINGKSANDLAKADSLSSQKNKEEKNEEPSKRAFRGELRVTFQDTLTQAEKITAGKWVGNVKNPNDLIYVSIEQGYAKRIKVVVGDKILFNVQGVMIPTIVGSLREVNWNRMQTNFRIVFPTGVLENAPQFHVLMTHVPNKNASATYQTAVVKKFPNISMIDLALILEVLDELLSKIGFVIKFMATFSMATGWIVLLSSVLISKNQRLQESILLRTLGASKKQILTITAIEYLFLGLIATGTGLVLALFGSWALAAFSFESSFAPTLLPILTLFISITTLVVITGVLSSRKILNNPPLEVLRNQ</sequence>
<dbReference type="RefSeq" id="WP_068822663.1">
    <property type="nucleotide sequence ID" value="NZ_LWHJ01000028.1"/>
</dbReference>
<feature type="domain" description="MacB-like periplasmic core" evidence="9">
    <location>
        <begin position="33"/>
        <end position="238"/>
    </location>
</feature>
<comment type="subcellular location">
    <subcellularLocation>
        <location evidence="1">Cell membrane</location>
        <topology evidence="1">Multi-pass membrane protein</topology>
    </subcellularLocation>
</comment>
<accession>A0A179DDL3</accession>
<dbReference type="STRING" id="1826909.A5893_10745"/>
<protein>
    <submittedName>
        <fullName evidence="10">ABC transporter permease</fullName>
    </submittedName>
</protein>
<proteinExistence type="predicted"/>
<dbReference type="PANTHER" id="PTHR30287">
    <property type="entry name" value="MEMBRANE COMPONENT OF PREDICTED ABC SUPERFAMILY METABOLITE UPTAKE TRANSPORTER"/>
    <property type="match status" value="1"/>
</dbReference>
<dbReference type="PANTHER" id="PTHR30287:SF1">
    <property type="entry name" value="INNER MEMBRANE PROTEIN"/>
    <property type="match status" value="1"/>
</dbReference>
<feature type="transmembrane region" description="Helical" evidence="7">
    <location>
        <begin position="826"/>
        <end position="846"/>
    </location>
</feature>
<keyword evidence="5 7" id="KW-0472">Membrane</keyword>
<gene>
    <name evidence="10" type="ORF">A5893_10745</name>
</gene>
<keyword evidence="3 7" id="KW-0812">Transmembrane</keyword>
<feature type="domain" description="ABC3 transporter permease C-terminal" evidence="8">
    <location>
        <begin position="270"/>
        <end position="389"/>
    </location>
</feature>
<dbReference type="InterPro" id="IPR025857">
    <property type="entry name" value="MacB_PCD"/>
</dbReference>
<dbReference type="Proteomes" id="UP000078459">
    <property type="component" value="Unassembled WGS sequence"/>
</dbReference>
<feature type="transmembrane region" description="Helical" evidence="7">
    <location>
        <begin position="406"/>
        <end position="427"/>
    </location>
</feature>